<dbReference type="eggNOG" id="COG0119">
    <property type="taxonomic scope" value="Bacteria"/>
</dbReference>
<evidence type="ECO:0008006" key="4">
    <source>
        <dbReference type="Google" id="ProtNLM"/>
    </source>
</evidence>
<dbReference type="HOGENOM" id="CLU_097459_2_0_11"/>
<sequence length="125" mass="13837">MQWRTFTATYSPASSLRIHNIESQRLRAGRFHYTATLTSTDAGCRRSENKDIIAMGPISACTNLLADAGRRVEILEFHQYEIFEATVIFIRTCDHDKQAWAMGFGATTELAAASALSAAAERLHG</sequence>
<reference evidence="2 3" key="1">
    <citation type="submission" date="2012-05" db="EMBL/GenBank/DDBJ databases">
        <authorList>
            <person name="Weinstock G."/>
            <person name="Sodergren E."/>
            <person name="Lobos E.A."/>
            <person name="Fulton L."/>
            <person name="Fulton R."/>
            <person name="Courtney L."/>
            <person name="Fronick C."/>
            <person name="O'Laughlin M."/>
            <person name="Godfrey J."/>
            <person name="Wilson R.M."/>
            <person name="Miner T."/>
            <person name="Farmer C."/>
            <person name="Delehaunty K."/>
            <person name="Cordes M."/>
            <person name="Minx P."/>
            <person name="Tomlinson C."/>
            <person name="Chen J."/>
            <person name="Wollam A."/>
            <person name="Pepin K.H."/>
            <person name="Bhonagiri V."/>
            <person name="Zhang X."/>
            <person name="Suruliraj S."/>
            <person name="Warren W."/>
            <person name="Mitreva M."/>
            <person name="Mardis E.R."/>
            <person name="Wilson R.K."/>
        </authorList>
    </citation>
    <scope>NUCLEOTIDE SEQUENCE [LARGE SCALE GENOMIC DNA]</scope>
    <source>
        <strain evidence="2 3">F0235</strain>
    </source>
</reference>
<dbReference type="InterPro" id="IPR036230">
    <property type="entry name" value="LeuA_allosteric_dom_sf"/>
</dbReference>
<name>L1M991_9CORY</name>
<evidence type="ECO:0000313" key="3">
    <source>
        <dbReference type="Proteomes" id="UP000010445"/>
    </source>
</evidence>
<gene>
    <name evidence="2" type="ORF">HMPREF9997_02554</name>
</gene>
<keyword evidence="1" id="KW-0808">Transferase</keyword>
<dbReference type="GO" id="GO:0016740">
    <property type="term" value="F:transferase activity"/>
    <property type="evidence" value="ECO:0007669"/>
    <property type="project" value="UniProtKB-KW"/>
</dbReference>
<dbReference type="SUPFAM" id="SSF110921">
    <property type="entry name" value="2-isopropylmalate synthase LeuA, allosteric (dimerisation) domain"/>
    <property type="match status" value="1"/>
</dbReference>
<accession>L1M991</accession>
<dbReference type="EMBL" id="AMEM01000041">
    <property type="protein sequence ID" value="EKX87777.1"/>
    <property type="molecule type" value="Genomic_DNA"/>
</dbReference>
<dbReference type="PATRIC" id="fig|1035195.3.peg.2280"/>
<proteinExistence type="predicted"/>
<dbReference type="Proteomes" id="UP000010445">
    <property type="component" value="Unassembled WGS sequence"/>
</dbReference>
<dbReference type="AlphaFoldDB" id="L1M991"/>
<keyword evidence="3" id="KW-1185">Reference proteome</keyword>
<evidence type="ECO:0000256" key="1">
    <source>
        <dbReference type="ARBA" id="ARBA00022679"/>
    </source>
</evidence>
<organism evidence="2 3">
    <name type="scientific">Corynebacterium durum F0235</name>
    <dbReference type="NCBI Taxonomy" id="1035195"/>
    <lineage>
        <taxon>Bacteria</taxon>
        <taxon>Bacillati</taxon>
        <taxon>Actinomycetota</taxon>
        <taxon>Actinomycetes</taxon>
        <taxon>Mycobacteriales</taxon>
        <taxon>Corynebacteriaceae</taxon>
        <taxon>Corynebacterium</taxon>
    </lineage>
</organism>
<comment type="caution">
    <text evidence="2">The sequence shown here is derived from an EMBL/GenBank/DDBJ whole genome shotgun (WGS) entry which is preliminary data.</text>
</comment>
<dbReference type="STRING" id="1035195.HMPREF9997_02554"/>
<evidence type="ECO:0000313" key="2">
    <source>
        <dbReference type="EMBL" id="EKX87777.1"/>
    </source>
</evidence>
<protein>
    <recommendedName>
        <fullName evidence="4">2-isopropylmalate synthase LeuA allosteric (dimerisation) domain-containing protein</fullName>
    </recommendedName>
</protein>